<gene>
    <name evidence="1" type="ORF">AMTR_s00036p00074990</name>
</gene>
<dbReference type="AlphaFoldDB" id="U5CQ55"/>
<reference evidence="2" key="1">
    <citation type="journal article" date="2013" name="Science">
        <title>The Amborella genome and the evolution of flowering plants.</title>
        <authorList>
            <consortium name="Amborella Genome Project"/>
        </authorList>
    </citation>
    <scope>NUCLEOTIDE SEQUENCE [LARGE SCALE GENOMIC DNA]</scope>
</reference>
<evidence type="ECO:0000313" key="2">
    <source>
        <dbReference type="Proteomes" id="UP000017836"/>
    </source>
</evidence>
<keyword evidence="2" id="KW-1185">Reference proteome</keyword>
<organism evidence="1 2">
    <name type="scientific">Amborella trichopoda</name>
    <dbReference type="NCBI Taxonomy" id="13333"/>
    <lineage>
        <taxon>Eukaryota</taxon>
        <taxon>Viridiplantae</taxon>
        <taxon>Streptophyta</taxon>
        <taxon>Embryophyta</taxon>
        <taxon>Tracheophyta</taxon>
        <taxon>Spermatophyta</taxon>
        <taxon>Magnoliopsida</taxon>
        <taxon>Amborellales</taxon>
        <taxon>Amborellaceae</taxon>
        <taxon>Amborella</taxon>
    </lineage>
</organism>
<protein>
    <submittedName>
        <fullName evidence="1">Uncharacterized protein</fullName>
    </submittedName>
</protein>
<name>U5CQ55_AMBTC</name>
<feature type="non-terminal residue" evidence="1">
    <location>
        <position position="122"/>
    </location>
</feature>
<accession>U5CQ55</accession>
<proteinExistence type="predicted"/>
<dbReference type="EMBL" id="KI392503">
    <property type="protein sequence ID" value="ERN15311.1"/>
    <property type="molecule type" value="Genomic_DNA"/>
</dbReference>
<evidence type="ECO:0000313" key="1">
    <source>
        <dbReference type="EMBL" id="ERN15311.1"/>
    </source>
</evidence>
<dbReference type="Proteomes" id="UP000017836">
    <property type="component" value="Unassembled WGS sequence"/>
</dbReference>
<dbReference type="HOGENOM" id="CLU_2032504_0_0_1"/>
<sequence>MVLLYNPEFGWTYVSVDMLVVHLKLPIFGLDENSYFLFSLLRDGVLWWMNAYLGNEMAPMFYFTHKCMVTQDSTEPEFDAASSIFFEISPFNPPGCQLGWRNYDCSLANTNAYALDSSRMPL</sequence>
<dbReference type="Gramene" id="ERN15311">
    <property type="protein sequence ID" value="ERN15311"/>
    <property type="gene ID" value="AMTR_s00036p00074990"/>
</dbReference>